<proteinExistence type="predicted"/>
<protein>
    <submittedName>
        <fullName evidence="2">Uncharacterized protein</fullName>
    </submittedName>
</protein>
<organism evidence="2">
    <name type="scientific">Dichomitus squalens</name>
    <dbReference type="NCBI Taxonomy" id="114155"/>
    <lineage>
        <taxon>Eukaryota</taxon>
        <taxon>Fungi</taxon>
        <taxon>Dikarya</taxon>
        <taxon>Basidiomycota</taxon>
        <taxon>Agaricomycotina</taxon>
        <taxon>Agaricomycetes</taxon>
        <taxon>Polyporales</taxon>
        <taxon>Polyporaceae</taxon>
        <taxon>Dichomitus</taxon>
    </lineage>
</organism>
<reference evidence="2" key="1">
    <citation type="submission" date="2019-01" db="EMBL/GenBank/DDBJ databases">
        <title>Draft genome sequences of three monokaryotic isolates of the white-rot basidiomycete fungus Dichomitus squalens.</title>
        <authorList>
            <consortium name="DOE Joint Genome Institute"/>
            <person name="Lopez S.C."/>
            <person name="Andreopoulos B."/>
            <person name="Pangilinan J."/>
            <person name="Lipzen A."/>
            <person name="Riley R."/>
            <person name="Ahrendt S."/>
            <person name="Ng V."/>
            <person name="Barry K."/>
            <person name="Daum C."/>
            <person name="Grigoriev I.V."/>
            <person name="Hilden K.S."/>
            <person name="Makela M.R."/>
            <person name="de Vries R.P."/>
        </authorList>
    </citation>
    <scope>NUCLEOTIDE SEQUENCE [LARGE SCALE GENOMIC DNA]</scope>
    <source>
        <strain evidence="2">OM18370.1</strain>
    </source>
</reference>
<accession>A0A4V2JZT9</accession>
<keyword evidence="1" id="KW-0472">Membrane</keyword>
<name>A0A4V2JZT9_9APHY</name>
<sequence>MQHLLRGRAAGVRGCCWVGAKGEAGKVILYLLCAPISQHSGAWGGAAVLISGRWRCLRRRSVVLDCARAAAAKLLFFSAHLSHPLDWFHTFASAFPLLLAILPCIIIIPPLPPLSFRMPSPRLLMLHRSRWNSFARLFCLLYAFRICCSHTSHFSAMR</sequence>
<dbReference type="Proteomes" id="UP000292957">
    <property type="component" value="Unassembled WGS sequence"/>
</dbReference>
<dbReference type="EMBL" id="ML143447">
    <property type="protein sequence ID" value="TBU26333.1"/>
    <property type="molecule type" value="Genomic_DNA"/>
</dbReference>
<keyword evidence="1" id="KW-1133">Transmembrane helix</keyword>
<keyword evidence="1" id="KW-0812">Transmembrane</keyword>
<evidence type="ECO:0000256" key="1">
    <source>
        <dbReference type="SAM" id="Phobius"/>
    </source>
</evidence>
<gene>
    <name evidence="2" type="ORF">BD311DRAFT_450513</name>
</gene>
<evidence type="ECO:0000313" key="2">
    <source>
        <dbReference type="EMBL" id="TBU26333.1"/>
    </source>
</evidence>
<dbReference type="AlphaFoldDB" id="A0A4V2JZT9"/>
<feature type="transmembrane region" description="Helical" evidence="1">
    <location>
        <begin position="87"/>
        <end position="112"/>
    </location>
</feature>